<dbReference type="SUPFAM" id="SSF51735">
    <property type="entry name" value="NAD(P)-binding Rossmann-fold domains"/>
    <property type="match status" value="1"/>
</dbReference>
<protein>
    <recommendedName>
        <fullName evidence="1">NAD-dependent epimerase/dehydratase domain-containing protein</fullName>
    </recommendedName>
</protein>
<dbReference type="InterPro" id="IPR036291">
    <property type="entry name" value="NAD(P)-bd_dom_sf"/>
</dbReference>
<evidence type="ECO:0000313" key="3">
    <source>
        <dbReference type="Proteomes" id="UP000696485"/>
    </source>
</evidence>
<name>A0A9P5SB12_9FUNG</name>
<accession>A0A9P5SB12</accession>
<reference evidence="2" key="1">
    <citation type="journal article" date="2020" name="Fungal Divers.">
        <title>Resolving the Mortierellaceae phylogeny through synthesis of multi-gene phylogenetics and phylogenomics.</title>
        <authorList>
            <person name="Vandepol N."/>
            <person name="Liber J."/>
            <person name="Desiro A."/>
            <person name="Na H."/>
            <person name="Kennedy M."/>
            <person name="Barry K."/>
            <person name="Grigoriev I.V."/>
            <person name="Miller A.N."/>
            <person name="O'Donnell K."/>
            <person name="Stajich J.E."/>
            <person name="Bonito G."/>
        </authorList>
    </citation>
    <scope>NUCLEOTIDE SEQUENCE</scope>
    <source>
        <strain evidence="2">NVP1</strain>
    </source>
</reference>
<dbReference type="PANTHER" id="PTHR43245:SF11">
    <property type="entry name" value="LD23561P"/>
    <property type="match status" value="1"/>
</dbReference>
<proteinExistence type="predicted"/>
<sequence length="278" mass="31093">IYEDRIYKLSINCAKEAVKRNVKVFVQVSTADVYESTGTASKEDSKTKPWNVPAEYKLKVDKELQNMPGLNLVILRPAVVYGIGSMTGLTPRLICGRVYKQLNEQMNFLWGGDLKINTVHVDDVVRSVWHSANWYVSSDNASPGAPVIFNLADQNDTTQEAVNTHIREIFGIKTGFKGDLTTKLASAVITMKEITEDINDIHMETWSHLLKANNIKNSPLTPYLDMELLSNNAISVDGTKISSKTGFTYDHPKVTTASLEEIIADFENLNIWPKKQVS</sequence>
<feature type="domain" description="NAD-dependent epimerase/dehydratase" evidence="1">
    <location>
        <begin position="9"/>
        <end position="138"/>
    </location>
</feature>
<dbReference type="AlphaFoldDB" id="A0A9P5SB12"/>
<dbReference type="InterPro" id="IPR050177">
    <property type="entry name" value="Lipid_A_modif_metabolic_enz"/>
</dbReference>
<evidence type="ECO:0000259" key="1">
    <source>
        <dbReference type="Pfam" id="PF01370"/>
    </source>
</evidence>
<feature type="non-terminal residue" evidence="2">
    <location>
        <position position="278"/>
    </location>
</feature>
<dbReference type="Pfam" id="PF01370">
    <property type="entry name" value="Epimerase"/>
    <property type="match status" value="1"/>
</dbReference>
<gene>
    <name evidence="2" type="ORF">BG006_001308</name>
</gene>
<dbReference type="PANTHER" id="PTHR43245">
    <property type="entry name" value="BIFUNCTIONAL POLYMYXIN RESISTANCE PROTEIN ARNA"/>
    <property type="match status" value="1"/>
</dbReference>
<evidence type="ECO:0000313" key="2">
    <source>
        <dbReference type="EMBL" id="KAF9323604.1"/>
    </source>
</evidence>
<dbReference type="Gene3D" id="3.40.50.720">
    <property type="entry name" value="NAD(P)-binding Rossmann-like Domain"/>
    <property type="match status" value="1"/>
</dbReference>
<comment type="caution">
    <text evidence="2">The sequence shown here is derived from an EMBL/GenBank/DDBJ whole genome shotgun (WGS) entry which is preliminary data.</text>
</comment>
<dbReference type="InterPro" id="IPR001509">
    <property type="entry name" value="Epimerase_deHydtase"/>
</dbReference>
<organism evidence="2 3">
    <name type="scientific">Podila minutissima</name>
    <dbReference type="NCBI Taxonomy" id="64525"/>
    <lineage>
        <taxon>Eukaryota</taxon>
        <taxon>Fungi</taxon>
        <taxon>Fungi incertae sedis</taxon>
        <taxon>Mucoromycota</taxon>
        <taxon>Mortierellomycotina</taxon>
        <taxon>Mortierellomycetes</taxon>
        <taxon>Mortierellales</taxon>
        <taxon>Mortierellaceae</taxon>
        <taxon>Podila</taxon>
    </lineage>
</organism>
<dbReference type="Proteomes" id="UP000696485">
    <property type="component" value="Unassembled WGS sequence"/>
</dbReference>
<dbReference type="EMBL" id="JAAAUY010001251">
    <property type="protein sequence ID" value="KAF9323604.1"/>
    <property type="molecule type" value="Genomic_DNA"/>
</dbReference>
<keyword evidence="3" id="KW-1185">Reference proteome</keyword>